<keyword evidence="2" id="KW-1185">Reference proteome</keyword>
<comment type="caution">
    <text evidence="1">The sequence shown here is derived from an EMBL/GenBank/DDBJ whole genome shotgun (WGS) entry which is preliminary data.</text>
</comment>
<sequence length="114" mass="12381">MHKPNELTEPPFGHSYSGSASLHLPPVPFSNYIDYNECTPCYTLGPVDRDVKSFVLSAAMKSKISMWFYHGTACDGGIIEGFKGSVARNTTNSKLRAAGSFQACRGDLAPVHII</sequence>
<gene>
    <name evidence="1" type="ORF">BV22DRAFT_1041053</name>
</gene>
<reference evidence="1" key="1">
    <citation type="journal article" date="2021" name="New Phytol.">
        <title>Evolutionary innovations through gain and loss of genes in the ectomycorrhizal Boletales.</title>
        <authorList>
            <person name="Wu G."/>
            <person name="Miyauchi S."/>
            <person name="Morin E."/>
            <person name="Kuo A."/>
            <person name="Drula E."/>
            <person name="Varga T."/>
            <person name="Kohler A."/>
            <person name="Feng B."/>
            <person name="Cao Y."/>
            <person name="Lipzen A."/>
            <person name="Daum C."/>
            <person name="Hundley H."/>
            <person name="Pangilinan J."/>
            <person name="Johnson J."/>
            <person name="Barry K."/>
            <person name="LaButti K."/>
            <person name="Ng V."/>
            <person name="Ahrendt S."/>
            <person name="Min B."/>
            <person name="Choi I.G."/>
            <person name="Park H."/>
            <person name="Plett J.M."/>
            <person name="Magnuson J."/>
            <person name="Spatafora J.W."/>
            <person name="Nagy L.G."/>
            <person name="Henrissat B."/>
            <person name="Grigoriev I.V."/>
            <person name="Yang Z.L."/>
            <person name="Xu J."/>
            <person name="Martin F.M."/>
        </authorList>
    </citation>
    <scope>NUCLEOTIDE SEQUENCE</scope>
    <source>
        <strain evidence="1">KUC20120723A-06</strain>
    </source>
</reference>
<dbReference type="EMBL" id="MU266673">
    <property type="protein sequence ID" value="KAH7919301.1"/>
    <property type="molecule type" value="Genomic_DNA"/>
</dbReference>
<proteinExistence type="predicted"/>
<accession>A0ACB8B0U6</accession>
<evidence type="ECO:0000313" key="2">
    <source>
        <dbReference type="Proteomes" id="UP000790709"/>
    </source>
</evidence>
<organism evidence="1 2">
    <name type="scientific">Leucogyrophana mollusca</name>
    <dbReference type="NCBI Taxonomy" id="85980"/>
    <lineage>
        <taxon>Eukaryota</taxon>
        <taxon>Fungi</taxon>
        <taxon>Dikarya</taxon>
        <taxon>Basidiomycota</taxon>
        <taxon>Agaricomycotina</taxon>
        <taxon>Agaricomycetes</taxon>
        <taxon>Agaricomycetidae</taxon>
        <taxon>Boletales</taxon>
        <taxon>Boletales incertae sedis</taxon>
        <taxon>Leucogyrophana</taxon>
    </lineage>
</organism>
<name>A0ACB8B0U6_9AGAM</name>
<protein>
    <submittedName>
        <fullName evidence="1">Uncharacterized protein</fullName>
    </submittedName>
</protein>
<evidence type="ECO:0000313" key="1">
    <source>
        <dbReference type="EMBL" id="KAH7919301.1"/>
    </source>
</evidence>
<dbReference type="Proteomes" id="UP000790709">
    <property type="component" value="Unassembled WGS sequence"/>
</dbReference>